<keyword evidence="2" id="KW-1185">Reference proteome</keyword>
<name>A0A9D4E9U3_DREPO</name>
<gene>
    <name evidence="1" type="ORF">DPMN_176825</name>
</gene>
<reference evidence="1" key="1">
    <citation type="journal article" date="2019" name="bioRxiv">
        <title>The Genome of the Zebra Mussel, Dreissena polymorpha: A Resource for Invasive Species Research.</title>
        <authorList>
            <person name="McCartney M.A."/>
            <person name="Auch B."/>
            <person name="Kono T."/>
            <person name="Mallez S."/>
            <person name="Zhang Y."/>
            <person name="Obille A."/>
            <person name="Becker A."/>
            <person name="Abrahante J.E."/>
            <person name="Garbe J."/>
            <person name="Badalamenti J.P."/>
            <person name="Herman A."/>
            <person name="Mangelson H."/>
            <person name="Liachko I."/>
            <person name="Sullivan S."/>
            <person name="Sone E.D."/>
            <person name="Koren S."/>
            <person name="Silverstein K.A.T."/>
            <person name="Beckman K.B."/>
            <person name="Gohl D.M."/>
        </authorList>
    </citation>
    <scope>NUCLEOTIDE SEQUENCE</scope>
    <source>
        <strain evidence="1">Duluth1</strain>
        <tissue evidence="1">Whole animal</tissue>
    </source>
</reference>
<accession>A0A9D4E9U3</accession>
<sequence>MIKEAAMSHYGAARLADILLKLRETSKTMEMGQEICCAFKFRCLGLKTTRGVIEVVIVIEPRLSFNGHWEEKGKRL</sequence>
<organism evidence="1 2">
    <name type="scientific">Dreissena polymorpha</name>
    <name type="common">Zebra mussel</name>
    <name type="synonym">Mytilus polymorpha</name>
    <dbReference type="NCBI Taxonomy" id="45954"/>
    <lineage>
        <taxon>Eukaryota</taxon>
        <taxon>Metazoa</taxon>
        <taxon>Spiralia</taxon>
        <taxon>Lophotrochozoa</taxon>
        <taxon>Mollusca</taxon>
        <taxon>Bivalvia</taxon>
        <taxon>Autobranchia</taxon>
        <taxon>Heteroconchia</taxon>
        <taxon>Euheterodonta</taxon>
        <taxon>Imparidentia</taxon>
        <taxon>Neoheterodontei</taxon>
        <taxon>Myida</taxon>
        <taxon>Dreissenoidea</taxon>
        <taxon>Dreissenidae</taxon>
        <taxon>Dreissena</taxon>
    </lineage>
</organism>
<dbReference type="EMBL" id="JAIWYP010000009">
    <property type="protein sequence ID" value="KAH3775423.1"/>
    <property type="molecule type" value="Genomic_DNA"/>
</dbReference>
<evidence type="ECO:0000313" key="1">
    <source>
        <dbReference type="EMBL" id="KAH3775423.1"/>
    </source>
</evidence>
<reference evidence="1" key="2">
    <citation type="submission" date="2020-11" db="EMBL/GenBank/DDBJ databases">
        <authorList>
            <person name="McCartney M.A."/>
            <person name="Auch B."/>
            <person name="Kono T."/>
            <person name="Mallez S."/>
            <person name="Becker A."/>
            <person name="Gohl D.M."/>
            <person name="Silverstein K.A.T."/>
            <person name="Koren S."/>
            <person name="Bechman K.B."/>
            <person name="Herman A."/>
            <person name="Abrahante J.E."/>
            <person name="Garbe J."/>
        </authorList>
    </citation>
    <scope>NUCLEOTIDE SEQUENCE</scope>
    <source>
        <strain evidence="1">Duluth1</strain>
        <tissue evidence="1">Whole animal</tissue>
    </source>
</reference>
<dbReference type="Proteomes" id="UP000828390">
    <property type="component" value="Unassembled WGS sequence"/>
</dbReference>
<dbReference type="AlphaFoldDB" id="A0A9D4E9U3"/>
<proteinExistence type="predicted"/>
<comment type="caution">
    <text evidence="1">The sequence shown here is derived from an EMBL/GenBank/DDBJ whole genome shotgun (WGS) entry which is preliminary data.</text>
</comment>
<evidence type="ECO:0000313" key="2">
    <source>
        <dbReference type="Proteomes" id="UP000828390"/>
    </source>
</evidence>
<protein>
    <submittedName>
        <fullName evidence="1">Uncharacterized protein</fullName>
    </submittedName>
</protein>